<evidence type="ECO:0000313" key="2">
    <source>
        <dbReference type="Proteomes" id="UP000824225"/>
    </source>
</evidence>
<reference evidence="1" key="1">
    <citation type="journal article" date="2021" name="PeerJ">
        <title>Extensive microbial diversity within the chicken gut microbiome revealed by metagenomics and culture.</title>
        <authorList>
            <person name="Gilroy R."/>
            <person name="Ravi A."/>
            <person name="Getino M."/>
            <person name="Pursley I."/>
            <person name="Horton D.L."/>
            <person name="Alikhan N.F."/>
            <person name="Baker D."/>
            <person name="Gharbi K."/>
            <person name="Hall N."/>
            <person name="Watson M."/>
            <person name="Adriaenssens E.M."/>
            <person name="Foster-Nyarko E."/>
            <person name="Jarju S."/>
            <person name="Secka A."/>
            <person name="Antonio M."/>
            <person name="Oren A."/>
            <person name="Chaudhuri R.R."/>
            <person name="La Ragione R."/>
            <person name="Hildebrand F."/>
            <person name="Pallen M.J."/>
        </authorList>
    </citation>
    <scope>NUCLEOTIDE SEQUENCE</scope>
    <source>
        <strain evidence="1">CHK186-16707</strain>
    </source>
</reference>
<name>A0A9D2HBS4_9BACT</name>
<comment type="caution">
    <text evidence="1">The sequence shown here is derived from an EMBL/GenBank/DDBJ whole genome shotgun (WGS) entry which is preliminary data.</text>
</comment>
<dbReference type="EMBL" id="DXAN01000001">
    <property type="protein sequence ID" value="HJA07587.1"/>
    <property type="molecule type" value="Genomic_DNA"/>
</dbReference>
<sequence>MKDRRFTGFKTGNLAGRSEGQHIDAVVGDQCRSTAHFFSRVYPALYREALAAQQSK</sequence>
<protein>
    <submittedName>
        <fullName evidence="1">Uncharacterized protein</fullName>
    </submittedName>
</protein>
<gene>
    <name evidence="1" type="ORF">H9962_00130</name>
</gene>
<dbReference type="Proteomes" id="UP000824225">
    <property type="component" value="Unassembled WGS sequence"/>
</dbReference>
<organism evidence="1 2">
    <name type="scientific">Candidatus Mailhella merdigallinarum</name>
    <dbReference type="NCBI Taxonomy" id="2838658"/>
    <lineage>
        <taxon>Bacteria</taxon>
        <taxon>Pseudomonadati</taxon>
        <taxon>Thermodesulfobacteriota</taxon>
        <taxon>Desulfovibrionia</taxon>
        <taxon>Desulfovibrionales</taxon>
        <taxon>Desulfovibrionaceae</taxon>
        <taxon>Mailhella</taxon>
    </lineage>
</organism>
<dbReference type="AlphaFoldDB" id="A0A9D2HBS4"/>
<proteinExistence type="predicted"/>
<evidence type="ECO:0000313" key="1">
    <source>
        <dbReference type="EMBL" id="HJA07587.1"/>
    </source>
</evidence>
<reference evidence="1" key="2">
    <citation type="submission" date="2021-04" db="EMBL/GenBank/DDBJ databases">
        <authorList>
            <person name="Gilroy R."/>
        </authorList>
    </citation>
    <scope>NUCLEOTIDE SEQUENCE</scope>
    <source>
        <strain evidence="1">CHK186-16707</strain>
    </source>
</reference>
<accession>A0A9D2HBS4</accession>